<sequence>MTHNDVTAVLVVDGVGRPIGVVSEADLVRKVARPGSCRTGPAAPADGPLRR</sequence>
<name>A0A7U9DIX0_STRLI</name>
<feature type="domain" description="CBS" evidence="1">
    <location>
        <begin position="1"/>
        <end position="32"/>
    </location>
</feature>
<organism evidence="2 3">
    <name type="scientific">Streptomyces lividans 1326</name>
    <dbReference type="NCBI Taxonomy" id="1200984"/>
    <lineage>
        <taxon>Bacteria</taxon>
        <taxon>Bacillati</taxon>
        <taxon>Actinomycetota</taxon>
        <taxon>Actinomycetes</taxon>
        <taxon>Kitasatosporales</taxon>
        <taxon>Streptomycetaceae</taxon>
        <taxon>Streptomyces</taxon>
    </lineage>
</organism>
<dbReference type="Pfam" id="PF00571">
    <property type="entry name" value="CBS"/>
    <property type="match status" value="1"/>
</dbReference>
<dbReference type="EMBL" id="CM001889">
    <property type="protein sequence ID" value="EOY44824.1"/>
    <property type="molecule type" value="Genomic_DNA"/>
</dbReference>
<protein>
    <recommendedName>
        <fullName evidence="1">CBS domain-containing protein</fullName>
    </recommendedName>
</protein>
<proteinExistence type="predicted"/>
<evidence type="ECO:0000313" key="2">
    <source>
        <dbReference type="EMBL" id="EOY44824.1"/>
    </source>
</evidence>
<dbReference type="InterPro" id="IPR046342">
    <property type="entry name" value="CBS_dom_sf"/>
</dbReference>
<dbReference type="Proteomes" id="UP000014062">
    <property type="component" value="Chromosome"/>
</dbReference>
<dbReference type="InterPro" id="IPR000644">
    <property type="entry name" value="CBS_dom"/>
</dbReference>
<evidence type="ECO:0000313" key="3">
    <source>
        <dbReference type="Proteomes" id="UP000014062"/>
    </source>
</evidence>
<evidence type="ECO:0000259" key="1">
    <source>
        <dbReference type="Pfam" id="PF00571"/>
    </source>
</evidence>
<dbReference type="SUPFAM" id="SSF54631">
    <property type="entry name" value="CBS-domain pair"/>
    <property type="match status" value="1"/>
</dbReference>
<dbReference type="Gene3D" id="3.10.580.10">
    <property type="entry name" value="CBS-domain"/>
    <property type="match status" value="1"/>
</dbReference>
<dbReference type="AlphaFoldDB" id="A0A7U9DIX0"/>
<gene>
    <name evidence="2" type="ORF">SLI_0105</name>
</gene>
<accession>A0A7U9DIX0</accession>
<reference evidence="3" key="1">
    <citation type="journal article" date="2013" name="Genome Biol. Evol.">
        <title>The genome sequence of Streptomyces lividans 66 reveals a novel tRNA-dependent peptide biosynthetic system within a metal-related genomic island.</title>
        <authorList>
            <person name="Cruz-Morales P."/>
            <person name="Vijgenboom E."/>
            <person name="Iruegas-Bocardo F."/>
            <person name="Girard G."/>
            <person name="Yanez-Guerra L.A."/>
            <person name="Ramos-Aboites H.E."/>
            <person name="Pernodet J.L."/>
            <person name="Anne J."/>
            <person name="van Wezel G.P."/>
            <person name="Barona-Gomez F."/>
        </authorList>
    </citation>
    <scope>NUCLEOTIDE SEQUENCE [LARGE SCALE GENOMIC DNA]</scope>
    <source>
        <strain evidence="3">1326</strain>
    </source>
</reference>